<keyword evidence="6" id="KW-0472">Membrane</keyword>
<dbReference type="SUPFAM" id="SSF56935">
    <property type="entry name" value="Porins"/>
    <property type="match status" value="1"/>
</dbReference>
<dbReference type="RefSeq" id="WP_184038271.1">
    <property type="nucleotide sequence ID" value="NZ_JACHHY010000010.1"/>
</dbReference>
<evidence type="ECO:0000256" key="8">
    <source>
        <dbReference type="SAM" id="SignalP"/>
    </source>
</evidence>
<dbReference type="Proteomes" id="UP000575898">
    <property type="component" value="Unassembled WGS sequence"/>
</dbReference>
<dbReference type="Pfam" id="PF03349">
    <property type="entry name" value="Toluene_X"/>
    <property type="match status" value="1"/>
</dbReference>
<evidence type="ECO:0000256" key="4">
    <source>
        <dbReference type="ARBA" id="ARBA00022692"/>
    </source>
</evidence>
<sequence>MKRNVIRLSLMAIGVVGAQAALASGYHFGTQSAAGQGVANANSAEAADASTIFHNPAGLTKLEGTQVSGVLNIVDPKVAFHDQGSTISSPDLAAAVPSVFGAPRSTGTNEGGKFADRTAVPHFYFSHKINDQMSFGVGAFVPFGSKTTYDAGWVGRYNVVETEVKTFAINPSFAYRINPMISVGGGVTMQYAKGKLGRKVNYGGMIAGALAKSVPGAAQSAASAAGQRVLAAGGTPAQAAQAGRAAAAAVQSDMLAKASAAFGNPDYDGYISVEGDDWGYGYNFGVMFEFDPNTRLGLSYRSKVSHKLKGNGDWSTPDSVRNYTYTFGGVTSQVGAAVAQAIEAPFNPATGTLGHADSGANVAVDTPESLSIGFFKQINDTWAVMADYTRSRHSRFKELRIDFDSTTPDSITPENWKDTNKFALGTNVRLNESWMLRFGWQLDRSPVTDANRTPSIPDGNRTWYSMGANYRFNKNTSIDLAYSLVKVDVGSINATDNNDGKWPADRNCNCSNATVRGNFDVKANIVGLQVNHVF</sequence>
<dbReference type="PANTHER" id="PTHR35093">
    <property type="entry name" value="OUTER MEMBRANE PROTEIN NMB0088-RELATED"/>
    <property type="match status" value="1"/>
</dbReference>
<keyword evidence="3" id="KW-1134">Transmembrane beta strand</keyword>
<evidence type="ECO:0000256" key="6">
    <source>
        <dbReference type="ARBA" id="ARBA00023136"/>
    </source>
</evidence>
<evidence type="ECO:0000256" key="3">
    <source>
        <dbReference type="ARBA" id="ARBA00022452"/>
    </source>
</evidence>
<keyword evidence="7" id="KW-0998">Cell outer membrane</keyword>
<dbReference type="Gene3D" id="2.40.160.60">
    <property type="entry name" value="Outer membrane protein transport protein (OMPP1/FadL/TodX)"/>
    <property type="match status" value="1"/>
</dbReference>
<comment type="similarity">
    <text evidence="2">Belongs to the OmpP1/FadL family.</text>
</comment>
<keyword evidence="4" id="KW-0812">Transmembrane</keyword>
<evidence type="ECO:0000256" key="7">
    <source>
        <dbReference type="ARBA" id="ARBA00023237"/>
    </source>
</evidence>
<reference evidence="9 10" key="1">
    <citation type="submission" date="2020-08" db="EMBL/GenBank/DDBJ databases">
        <title>Genomic Encyclopedia of Type Strains, Phase IV (KMG-IV): sequencing the most valuable type-strain genomes for metagenomic binning, comparative biology and taxonomic classification.</title>
        <authorList>
            <person name="Goeker M."/>
        </authorList>
    </citation>
    <scope>NUCLEOTIDE SEQUENCE [LARGE SCALE GENOMIC DNA]</scope>
    <source>
        <strain evidence="9 10">DSM 27165</strain>
    </source>
</reference>
<evidence type="ECO:0000256" key="5">
    <source>
        <dbReference type="ARBA" id="ARBA00022729"/>
    </source>
</evidence>
<dbReference type="GO" id="GO:0009279">
    <property type="term" value="C:cell outer membrane"/>
    <property type="evidence" value="ECO:0007669"/>
    <property type="project" value="UniProtKB-SubCell"/>
</dbReference>
<name>A0A840MJT0_9PROT</name>
<evidence type="ECO:0000256" key="2">
    <source>
        <dbReference type="ARBA" id="ARBA00008163"/>
    </source>
</evidence>
<dbReference type="AlphaFoldDB" id="A0A840MJT0"/>
<dbReference type="InterPro" id="IPR005017">
    <property type="entry name" value="OMPP1/FadL/TodX"/>
</dbReference>
<comment type="subcellular location">
    <subcellularLocation>
        <location evidence="1">Cell outer membrane</location>
        <topology evidence="1">Multi-pass membrane protein</topology>
    </subcellularLocation>
</comment>
<dbReference type="PANTHER" id="PTHR35093:SF8">
    <property type="entry name" value="OUTER MEMBRANE PROTEIN NMB0088-RELATED"/>
    <property type="match status" value="1"/>
</dbReference>
<keyword evidence="5 8" id="KW-0732">Signal</keyword>
<dbReference type="EMBL" id="JACHHY010000010">
    <property type="protein sequence ID" value="MBB5018660.1"/>
    <property type="molecule type" value="Genomic_DNA"/>
</dbReference>
<evidence type="ECO:0000313" key="10">
    <source>
        <dbReference type="Proteomes" id="UP000575898"/>
    </source>
</evidence>
<evidence type="ECO:0000313" key="9">
    <source>
        <dbReference type="EMBL" id="MBB5018660.1"/>
    </source>
</evidence>
<protein>
    <submittedName>
        <fullName evidence="9">Long-chain fatty acid transport protein</fullName>
    </submittedName>
</protein>
<proteinExistence type="inferred from homology"/>
<feature type="chain" id="PRO_5032461286" evidence="8">
    <location>
        <begin position="24"/>
        <end position="534"/>
    </location>
</feature>
<evidence type="ECO:0000256" key="1">
    <source>
        <dbReference type="ARBA" id="ARBA00004571"/>
    </source>
</evidence>
<gene>
    <name evidence="9" type="ORF">HNQ59_001951</name>
</gene>
<accession>A0A840MJT0</accession>
<keyword evidence="10" id="KW-1185">Reference proteome</keyword>
<dbReference type="GO" id="GO:0015483">
    <property type="term" value="F:long-chain fatty acid transporting porin activity"/>
    <property type="evidence" value="ECO:0007669"/>
    <property type="project" value="TreeGrafter"/>
</dbReference>
<comment type="caution">
    <text evidence="9">The sequence shown here is derived from an EMBL/GenBank/DDBJ whole genome shotgun (WGS) entry which is preliminary data.</text>
</comment>
<feature type="signal peptide" evidence="8">
    <location>
        <begin position="1"/>
        <end position="23"/>
    </location>
</feature>
<organism evidence="9 10">
    <name type="scientific">Chitinivorax tropicus</name>
    <dbReference type="NCBI Taxonomy" id="714531"/>
    <lineage>
        <taxon>Bacteria</taxon>
        <taxon>Pseudomonadati</taxon>
        <taxon>Pseudomonadota</taxon>
        <taxon>Betaproteobacteria</taxon>
        <taxon>Chitinivorax</taxon>
    </lineage>
</organism>